<dbReference type="AlphaFoldDB" id="A0A559T9B1"/>
<dbReference type="GO" id="GO:0008720">
    <property type="term" value="F:D-lactate dehydrogenase (NAD+) activity"/>
    <property type="evidence" value="ECO:0007669"/>
    <property type="project" value="TreeGrafter"/>
</dbReference>
<dbReference type="InterPro" id="IPR016167">
    <property type="entry name" value="FAD-bd_PCMH_sub1"/>
</dbReference>
<dbReference type="SUPFAM" id="SSF55103">
    <property type="entry name" value="FAD-linked oxidases, C-terminal domain"/>
    <property type="match status" value="1"/>
</dbReference>
<organism evidence="5">
    <name type="scientific">Serratia fonticola</name>
    <dbReference type="NCBI Taxonomy" id="47917"/>
    <lineage>
        <taxon>Bacteria</taxon>
        <taxon>Pseudomonadati</taxon>
        <taxon>Pseudomonadota</taxon>
        <taxon>Gammaproteobacteria</taxon>
        <taxon>Enterobacterales</taxon>
        <taxon>Yersiniaceae</taxon>
        <taxon>Serratia</taxon>
    </lineage>
</organism>
<feature type="domain" description="FAD-binding PCMH-type" evidence="4">
    <location>
        <begin position="53"/>
        <end position="237"/>
    </location>
</feature>
<sequence>MEINNKSSQPIDFVALQQVLDLVEQLIGKEHVTCNTSTLSLALEPQRNVSQFRSRVIYAVIRPHCVEQVQEITRLFNRFKTHVGLHIISSGRNWGLGSAQPATDGVVVMALGYLKAQRTINCASGWAVIEPGVTQLELSQALLGTERMLNVTASSGHTSVIGNALDRGVGLQRQRTDDIAGLEVILPNGELIRVGWWPDTIKNTAVNPQGLGPALLPLFMQSNLGIVTAAVVKLLPRPEAQCVLRLSFPQENLHQAIAVLRRWVAQGLVSGVLKIYDAISTESYGGDPGQHLVLICVSGTERRTEAITQVLLEEIAESQLFAKVTRSDTAAAAANDFVLQVVEHAYAGDPSYNELMLKSAVGQDAEQVDSAGGGWLFFLPLIPFNSDAIVKAFSLIDTIYEKTGIRAGSTVNALSADLIDLVISLRFQPNQAQIKQAHQALEMAYQLFTEAGFYPYRLDIDHGHWKSRLEQDHSTHQLVLNIKQLLDPNSIIASGRYA</sequence>
<dbReference type="PROSITE" id="PS51387">
    <property type="entry name" value="FAD_PCMH"/>
    <property type="match status" value="1"/>
</dbReference>
<dbReference type="Gene3D" id="3.40.462.10">
    <property type="entry name" value="FAD-linked oxidases, C-terminal domain"/>
    <property type="match status" value="1"/>
</dbReference>
<name>A0A559T9B1_SERFO</name>
<dbReference type="InterPro" id="IPR036318">
    <property type="entry name" value="FAD-bd_PCMH-like_sf"/>
</dbReference>
<dbReference type="InterPro" id="IPR016166">
    <property type="entry name" value="FAD-bd_PCMH"/>
</dbReference>
<dbReference type="InterPro" id="IPR016164">
    <property type="entry name" value="FAD-linked_Oxase-like_C"/>
</dbReference>
<accession>A0A559T9B1</accession>
<comment type="similarity">
    <text evidence="1">Belongs to the FAD-binding oxidoreductase/transferase type 4 family.</text>
</comment>
<dbReference type="GO" id="GO:1903457">
    <property type="term" value="P:lactate catabolic process"/>
    <property type="evidence" value="ECO:0007669"/>
    <property type="project" value="TreeGrafter"/>
</dbReference>
<dbReference type="InterPro" id="IPR006094">
    <property type="entry name" value="Oxid_FAD_bind_N"/>
</dbReference>
<dbReference type="InterPro" id="IPR016169">
    <property type="entry name" value="FAD-bd_PCMH_sub2"/>
</dbReference>
<dbReference type="PANTHER" id="PTHR11748">
    <property type="entry name" value="D-LACTATE DEHYDROGENASE"/>
    <property type="match status" value="1"/>
</dbReference>
<proteinExistence type="inferred from homology"/>
<keyword evidence="3" id="KW-0274">FAD</keyword>
<dbReference type="EMBL" id="VISQ01000001">
    <property type="protein sequence ID" value="TVZ71206.1"/>
    <property type="molecule type" value="Genomic_DNA"/>
</dbReference>
<dbReference type="GO" id="GO:0071949">
    <property type="term" value="F:FAD binding"/>
    <property type="evidence" value="ECO:0007669"/>
    <property type="project" value="InterPro"/>
</dbReference>
<dbReference type="Gene3D" id="3.30.43.10">
    <property type="entry name" value="Uridine Diphospho-n-acetylenolpyruvylglucosamine Reductase, domain 2"/>
    <property type="match status" value="1"/>
</dbReference>
<evidence type="ECO:0000259" key="4">
    <source>
        <dbReference type="PROSITE" id="PS51387"/>
    </source>
</evidence>
<comment type="caution">
    <text evidence="5">The sequence shown here is derived from an EMBL/GenBank/DDBJ whole genome shotgun (WGS) entry which is preliminary data.</text>
</comment>
<reference evidence="5" key="2">
    <citation type="submission" date="2019-08" db="EMBL/GenBank/DDBJ databases">
        <title>Investigation of anaerobic lignin degradation for improved lignocellulosic biofuels.</title>
        <authorList>
            <person name="Deangelis K.PhD."/>
        </authorList>
    </citation>
    <scope>NUCLEOTIDE SEQUENCE [LARGE SCALE GENOMIC DNA]</scope>
    <source>
        <strain evidence="5">128R</strain>
    </source>
</reference>
<dbReference type="PANTHER" id="PTHR11748:SF111">
    <property type="entry name" value="D-LACTATE DEHYDROGENASE, MITOCHONDRIAL-RELATED"/>
    <property type="match status" value="1"/>
</dbReference>
<protein>
    <submittedName>
        <fullName evidence="5">4-cresol dehydrogenase (Hydroxylating)</fullName>
    </submittedName>
</protein>
<dbReference type="Pfam" id="PF01565">
    <property type="entry name" value="FAD_binding_4"/>
    <property type="match status" value="1"/>
</dbReference>
<evidence type="ECO:0000256" key="3">
    <source>
        <dbReference type="ARBA" id="ARBA00022827"/>
    </source>
</evidence>
<dbReference type="OrthoDB" id="9811557at2"/>
<dbReference type="InterPro" id="IPR016170">
    <property type="entry name" value="Cytok_DH_C_sf"/>
</dbReference>
<evidence type="ECO:0000256" key="1">
    <source>
        <dbReference type="ARBA" id="ARBA00008000"/>
    </source>
</evidence>
<evidence type="ECO:0000313" key="5">
    <source>
        <dbReference type="EMBL" id="TVZ71206.1"/>
    </source>
</evidence>
<keyword evidence="2" id="KW-0285">Flavoprotein</keyword>
<reference evidence="5" key="1">
    <citation type="submission" date="2019-06" db="EMBL/GenBank/DDBJ databases">
        <authorList>
            <person name="Deangelis K."/>
            <person name="Huntemann M."/>
            <person name="Clum A."/>
            <person name="Pillay M."/>
            <person name="Palaniappan K."/>
            <person name="Varghese N."/>
            <person name="Mikhailova N."/>
            <person name="Stamatis D."/>
            <person name="Reddy T."/>
            <person name="Daum C."/>
            <person name="Shapiro N."/>
            <person name="Ivanova N."/>
            <person name="Kyrpides N."/>
            <person name="Woyke T."/>
        </authorList>
    </citation>
    <scope>NUCLEOTIDE SEQUENCE [LARGE SCALE GENOMIC DNA]</scope>
    <source>
        <strain evidence="5">128R</strain>
    </source>
</reference>
<dbReference type="SUPFAM" id="SSF56176">
    <property type="entry name" value="FAD-binding/transporter-associated domain-like"/>
    <property type="match status" value="1"/>
</dbReference>
<dbReference type="Gene3D" id="3.30.465.10">
    <property type="match status" value="1"/>
</dbReference>
<dbReference type="GO" id="GO:0004458">
    <property type="term" value="F:D-lactate dehydrogenase (cytochrome) activity"/>
    <property type="evidence" value="ECO:0007669"/>
    <property type="project" value="TreeGrafter"/>
</dbReference>
<evidence type="ECO:0000256" key="2">
    <source>
        <dbReference type="ARBA" id="ARBA00022630"/>
    </source>
</evidence>
<gene>
    <name evidence="5" type="ORF">FHU10_3825</name>
</gene>